<evidence type="ECO:0000313" key="2">
    <source>
        <dbReference type="Proteomes" id="UP000001915"/>
    </source>
</evidence>
<dbReference type="AlphaFoldDB" id="D5U9J7"/>
<dbReference type="Proteomes" id="UP000001915">
    <property type="component" value="Chromosome"/>
</dbReference>
<sequence length="46" mass="5361">MYIRIKLRILQKLKNAWVGAKVTVKAKKEKIFFNNSIKLKNLEGGE</sequence>
<evidence type="ECO:0000313" key="1">
    <source>
        <dbReference type="EMBL" id="ADG71370.1"/>
    </source>
</evidence>
<gene>
    <name evidence="1" type="ordered locus">Bmur_1278</name>
</gene>
<protein>
    <submittedName>
        <fullName evidence="1">Uncharacterized protein</fullName>
    </submittedName>
</protein>
<dbReference type="RefSeq" id="WP_013113793.1">
    <property type="nucleotide sequence ID" value="NC_014150.1"/>
</dbReference>
<dbReference type="HOGENOM" id="CLU_3180957_0_0_12"/>
<reference evidence="1 2" key="1">
    <citation type="journal article" date="2010" name="Stand. Genomic Sci.">
        <title>Complete genome sequence of Brachyspira murdochii type strain (56-150).</title>
        <authorList>
            <person name="Pati A."/>
            <person name="Sikorski J."/>
            <person name="Gronow S."/>
            <person name="Munk C."/>
            <person name="Lapidus A."/>
            <person name="Copeland A."/>
            <person name="Glavina Del Tio T."/>
            <person name="Nolan M."/>
            <person name="Lucas S."/>
            <person name="Chen F."/>
            <person name="Tice H."/>
            <person name="Cheng J.F."/>
            <person name="Han C."/>
            <person name="Detter J.C."/>
            <person name="Bruce D."/>
            <person name="Tapia R."/>
            <person name="Goodwin L."/>
            <person name="Pitluck S."/>
            <person name="Liolios K."/>
            <person name="Ivanova N."/>
            <person name="Mavromatis K."/>
            <person name="Mikhailova N."/>
            <person name="Chen A."/>
            <person name="Palaniappan K."/>
            <person name="Land M."/>
            <person name="Hauser L."/>
            <person name="Chang Y.J."/>
            <person name="Jeffries C.D."/>
            <person name="Spring S."/>
            <person name="Rohde M."/>
            <person name="Goker M."/>
            <person name="Bristow J."/>
            <person name="Eisen J.A."/>
            <person name="Markowitz V."/>
            <person name="Hugenholtz P."/>
            <person name="Kyrpides N.C."/>
            <person name="Klenk H.P."/>
        </authorList>
    </citation>
    <scope>NUCLEOTIDE SEQUENCE [LARGE SCALE GENOMIC DNA]</scope>
    <source>
        <strain evidence="2">ATCC 51284 / DSM 12563 / 56-150</strain>
    </source>
</reference>
<dbReference type="KEGG" id="brm:Bmur_1278"/>
<name>D5U9J7_BRAM5</name>
<accession>D5U9J7</accession>
<dbReference type="EMBL" id="CP001959">
    <property type="protein sequence ID" value="ADG71370.1"/>
    <property type="molecule type" value="Genomic_DNA"/>
</dbReference>
<organism evidence="1 2">
    <name type="scientific">Brachyspira murdochii (strain ATCC 51284 / DSM 12563 / 56-150)</name>
    <name type="common">Serpulina murdochii</name>
    <dbReference type="NCBI Taxonomy" id="526224"/>
    <lineage>
        <taxon>Bacteria</taxon>
        <taxon>Pseudomonadati</taxon>
        <taxon>Spirochaetota</taxon>
        <taxon>Spirochaetia</taxon>
        <taxon>Brachyspirales</taxon>
        <taxon>Brachyspiraceae</taxon>
        <taxon>Brachyspira</taxon>
    </lineage>
</organism>
<proteinExistence type="predicted"/>